<proteinExistence type="predicted"/>
<dbReference type="PANTHER" id="PTHR47188">
    <property type="entry name" value="PROTEIN TAR1"/>
    <property type="match status" value="1"/>
</dbReference>
<protein>
    <submittedName>
        <fullName evidence="2">Uncharacterized protein</fullName>
    </submittedName>
</protein>
<feature type="region of interest" description="Disordered" evidence="1">
    <location>
        <begin position="134"/>
        <end position="161"/>
    </location>
</feature>
<organism evidence="2 3">
    <name type="scientific">Salix viminalis</name>
    <name type="common">Common osier</name>
    <name type="synonym">Basket willow</name>
    <dbReference type="NCBI Taxonomy" id="40686"/>
    <lineage>
        <taxon>Eukaryota</taxon>
        <taxon>Viridiplantae</taxon>
        <taxon>Streptophyta</taxon>
        <taxon>Embryophyta</taxon>
        <taxon>Tracheophyta</taxon>
        <taxon>Spermatophyta</taxon>
        <taxon>Magnoliopsida</taxon>
        <taxon>eudicotyledons</taxon>
        <taxon>Gunneridae</taxon>
        <taxon>Pentapetalae</taxon>
        <taxon>rosids</taxon>
        <taxon>fabids</taxon>
        <taxon>Malpighiales</taxon>
        <taxon>Salicaceae</taxon>
        <taxon>Saliceae</taxon>
        <taxon>Salix</taxon>
    </lineage>
</organism>
<evidence type="ECO:0000313" key="3">
    <source>
        <dbReference type="Proteomes" id="UP001151529"/>
    </source>
</evidence>
<dbReference type="Proteomes" id="UP001151529">
    <property type="component" value="Unassembled WGS sequence"/>
</dbReference>
<feature type="compositionally biased region" description="Polar residues" evidence="1">
    <location>
        <begin position="243"/>
        <end position="257"/>
    </location>
</feature>
<reference evidence="2 3" key="1">
    <citation type="journal article" date="2023" name="Int. J. Mol. Sci.">
        <title>De Novo Assembly and Annotation of 11 Diverse Shrub Willow (Salix) Genomes Reveals Novel Gene Organization in Sex-Linked Regions.</title>
        <authorList>
            <person name="Hyden B."/>
            <person name="Feng K."/>
            <person name="Yates T.B."/>
            <person name="Jawdy S."/>
            <person name="Cereghino C."/>
            <person name="Smart L.B."/>
            <person name="Muchero W."/>
        </authorList>
    </citation>
    <scope>NUCLEOTIDE SEQUENCE [LARGE SCALE GENOMIC DNA]</scope>
    <source>
        <tissue evidence="2">Shoot tip</tissue>
    </source>
</reference>
<dbReference type="EMBL" id="JAPFFL010000020">
    <property type="protein sequence ID" value="KAJ6670297.1"/>
    <property type="molecule type" value="Genomic_DNA"/>
</dbReference>
<comment type="caution">
    <text evidence="2">The sequence shown here is derived from an EMBL/GenBank/DDBJ whole genome shotgun (WGS) entry which is preliminary data.</text>
</comment>
<feature type="region of interest" description="Disordered" evidence="1">
    <location>
        <begin position="314"/>
        <end position="333"/>
    </location>
</feature>
<sequence>MGLNLSGSWQQGHSATTIPVGVFKVDLQRILPAASVGIVLQRRPARLFHREGLASGTCLRGQEAPTAARATGFSTKRDDQLSRISGSSRTRLDYYCDTVIGRADIEGSKKQRRYERLGCHKPVIPVMCRPSQTPHLTMSSAGSAARSGLGSKEGQRPPPIHGISKITLKVVVFHLRRSSHLSYTSQVISQSRTRVKLNRGLLSPLIPPSPRIPLVRTSSESTVRRPGKAPKGPFPVRSPARHATTSSRPAGSSFEQSTDSRRVRGLGPRAQPSEPILFPEVTDPFCRLPLPTLFHRPEAICTDGRSARARALGFCSDRPRPPTHRGPGACPGGRSIGRRFSAIHFRGLVDSAGLAAQLGTVTRLRFIPHRQFCLPKMAHLELSIPWHGSAKQQRSPTYLKFENRSRALRPDASNHWLYLIELRAELRLSRGKLRRNQLLGGHSSPSFGSRQACSHSNPSQKIKVGRRCNPRGDPASQLPCALRVYSPVDFAHMSDSLVRVSRRGRMGKPTGRCPERACAGERAVTARAAVHDRSGGISTGVSKARA</sequence>
<feature type="region of interest" description="Disordered" evidence="1">
    <location>
        <begin position="208"/>
        <end position="276"/>
    </location>
</feature>
<feature type="region of interest" description="Disordered" evidence="1">
    <location>
        <begin position="440"/>
        <end position="466"/>
    </location>
</feature>
<evidence type="ECO:0000256" key="1">
    <source>
        <dbReference type="SAM" id="MobiDB-lite"/>
    </source>
</evidence>
<gene>
    <name evidence="2" type="ORF">OIU85_017808</name>
</gene>
<name>A0A9Q0NIE3_SALVM</name>
<dbReference type="PANTHER" id="PTHR47188:SF1">
    <property type="entry name" value="PROTEIN TAR1"/>
    <property type="match status" value="1"/>
</dbReference>
<accession>A0A9Q0NIE3</accession>
<feature type="compositionally biased region" description="Polar residues" evidence="1">
    <location>
        <begin position="443"/>
        <end position="460"/>
    </location>
</feature>
<dbReference type="OrthoDB" id="1743195at2759"/>
<keyword evidence="3" id="KW-1185">Reference proteome</keyword>
<feature type="compositionally biased region" description="Low complexity" evidence="1">
    <location>
        <begin position="139"/>
        <end position="150"/>
    </location>
</feature>
<dbReference type="InterPro" id="IPR044792">
    <property type="entry name" value="TAR1"/>
</dbReference>
<evidence type="ECO:0000313" key="2">
    <source>
        <dbReference type="EMBL" id="KAJ6670297.1"/>
    </source>
</evidence>
<dbReference type="GO" id="GO:0043457">
    <property type="term" value="P:regulation of cellular respiration"/>
    <property type="evidence" value="ECO:0007669"/>
    <property type="project" value="InterPro"/>
</dbReference>
<dbReference type="AlphaFoldDB" id="A0A9Q0NIE3"/>